<dbReference type="RefSeq" id="WP_157543101.1">
    <property type="nucleotide sequence ID" value="NZ_WQLA01000007.1"/>
</dbReference>
<evidence type="ECO:0000313" key="2">
    <source>
        <dbReference type="EMBL" id="MVN92786.1"/>
    </source>
</evidence>
<keyword evidence="2" id="KW-0808">Transferase</keyword>
<dbReference type="PANTHER" id="PTHR22916:SF3">
    <property type="entry name" value="UDP-GLCNAC:BETAGAL BETA-1,3-N-ACETYLGLUCOSAMINYLTRANSFERASE-LIKE PROTEIN 1"/>
    <property type="match status" value="1"/>
</dbReference>
<dbReference type="OrthoDB" id="927791at2"/>
<dbReference type="InterPro" id="IPR029044">
    <property type="entry name" value="Nucleotide-diphossugar_trans"/>
</dbReference>
<reference evidence="2 3" key="1">
    <citation type="submission" date="2019-12" db="EMBL/GenBank/DDBJ databases">
        <title>Mucilaginibacter sp. HME9299 genome sequencing and assembly.</title>
        <authorList>
            <person name="Kang H."/>
            <person name="Kim H."/>
            <person name="Joh K."/>
        </authorList>
    </citation>
    <scope>NUCLEOTIDE SEQUENCE [LARGE SCALE GENOMIC DNA]</scope>
    <source>
        <strain evidence="2 3">HME9299</strain>
    </source>
</reference>
<dbReference type="Pfam" id="PF00535">
    <property type="entry name" value="Glycos_transf_2"/>
    <property type="match status" value="1"/>
</dbReference>
<gene>
    <name evidence="2" type="ORF">GO816_16750</name>
</gene>
<proteinExistence type="predicted"/>
<dbReference type="CDD" id="cd00761">
    <property type="entry name" value="Glyco_tranf_GTA_type"/>
    <property type="match status" value="1"/>
</dbReference>
<dbReference type="SUPFAM" id="SSF53448">
    <property type="entry name" value="Nucleotide-diphospho-sugar transferases"/>
    <property type="match status" value="1"/>
</dbReference>
<evidence type="ECO:0000313" key="3">
    <source>
        <dbReference type="Proteomes" id="UP000434850"/>
    </source>
</evidence>
<name>A0A6I4IGW4_9SPHI</name>
<dbReference type="InterPro" id="IPR001173">
    <property type="entry name" value="Glyco_trans_2-like"/>
</dbReference>
<dbReference type="PANTHER" id="PTHR22916">
    <property type="entry name" value="GLYCOSYLTRANSFERASE"/>
    <property type="match status" value="1"/>
</dbReference>
<sequence length="293" mass="33110">MISVIIPCYNSAGFLHRAVDSVIAQTYGDWELILVNNNSKDDTQTVIEKYVQQYPDKIIGVNELGPGSAAARNCGLALAKGEWLQFLDADDELKPNRFELLVNIDVVHEDDIITTAYNYIEDGVVKNANALHQDEDVWLRLINSQLGRTSAVLWKKQAVVAAGGWDNDKTSSQEYNLIFKMLKNGARLTSFADRTVNIHATANSISRSVDKTKRLKIVNNYIRLRENIRAYLKQIGELTKRRQEAIDSLIFDNTIQYFDLAPLKMFLKSIACKSIALKHRLKCYKAALSQLKS</sequence>
<dbReference type="Proteomes" id="UP000434850">
    <property type="component" value="Unassembled WGS sequence"/>
</dbReference>
<feature type="domain" description="Glycosyltransferase 2-like" evidence="1">
    <location>
        <begin position="3"/>
        <end position="137"/>
    </location>
</feature>
<dbReference type="GO" id="GO:0016758">
    <property type="term" value="F:hexosyltransferase activity"/>
    <property type="evidence" value="ECO:0007669"/>
    <property type="project" value="UniProtKB-ARBA"/>
</dbReference>
<keyword evidence="3" id="KW-1185">Reference proteome</keyword>
<dbReference type="EMBL" id="WQLA01000007">
    <property type="protein sequence ID" value="MVN92786.1"/>
    <property type="molecule type" value="Genomic_DNA"/>
</dbReference>
<comment type="caution">
    <text evidence="2">The sequence shown here is derived from an EMBL/GenBank/DDBJ whole genome shotgun (WGS) entry which is preliminary data.</text>
</comment>
<accession>A0A6I4IGW4</accession>
<evidence type="ECO:0000259" key="1">
    <source>
        <dbReference type="Pfam" id="PF00535"/>
    </source>
</evidence>
<dbReference type="AlphaFoldDB" id="A0A6I4IGW4"/>
<protein>
    <submittedName>
        <fullName evidence="2">Glycosyltransferase</fullName>
    </submittedName>
</protein>
<organism evidence="2 3">
    <name type="scientific">Mucilaginibacter aquatilis</name>
    <dbReference type="NCBI Taxonomy" id="1517760"/>
    <lineage>
        <taxon>Bacteria</taxon>
        <taxon>Pseudomonadati</taxon>
        <taxon>Bacteroidota</taxon>
        <taxon>Sphingobacteriia</taxon>
        <taxon>Sphingobacteriales</taxon>
        <taxon>Sphingobacteriaceae</taxon>
        <taxon>Mucilaginibacter</taxon>
    </lineage>
</organism>
<dbReference type="Gene3D" id="3.90.550.10">
    <property type="entry name" value="Spore Coat Polysaccharide Biosynthesis Protein SpsA, Chain A"/>
    <property type="match status" value="1"/>
</dbReference>